<dbReference type="EMBL" id="BAABIA010000006">
    <property type="protein sequence ID" value="GAA5143048.1"/>
    <property type="molecule type" value="Genomic_DNA"/>
</dbReference>
<comment type="caution">
    <text evidence="5">The sequence shown here is derived from an EMBL/GenBank/DDBJ whole genome shotgun (WGS) entry which is preliminary data.</text>
</comment>
<name>A0ABP9PD73_9BACT</name>
<gene>
    <name evidence="5" type="ORF">GCM10023213_30050</name>
</gene>
<keyword evidence="1" id="KW-0805">Transcription regulation</keyword>
<evidence type="ECO:0000259" key="4">
    <source>
        <dbReference type="PROSITE" id="PS01124"/>
    </source>
</evidence>
<evidence type="ECO:0000313" key="5">
    <source>
        <dbReference type="EMBL" id="GAA5143048.1"/>
    </source>
</evidence>
<keyword evidence="6" id="KW-1185">Reference proteome</keyword>
<organism evidence="5 6">
    <name type="scientific">Prosthecobacter algae</name>
    <dbReference type="NCBI Taxonomy" id="1144682"/>
    <lineage>
        <taxon>Bacteria</taxon>
        <taxon>Pseudomonadati</taxon>
        <taxon>Verrucomicrobiota</taxon>
        <taxon>Verrucomicrobiia</taxon>
        <taxon>Verrucomicrobiales</taxon>
        <taxon>Verrucomicrobiaceae</taxon>
        <taxon>Prosthecobacter</taxon>
    </lineage>
</organism>
<proteinExistence type="predicted"/>
<dbReference type="InterPro" id="IPR018062">
    <property type="entry name" value="HTH_AraC-typ_CS"/>
</dbReference>
<protein>
    <submittedName>
        <fullName evidence="5">AraC family transcriptional regulator</fullName>
    </submittedName>
</protein>
<dbReference type="SUPFAM" id="SSF46689">
    <property type="entry name" value="Homeodomain-like"/>
    <property type="match status" value="2"/>
</dbReference>
<dbReference type="InterPro" id="IPR011051">
    <property type="entry name" value="RmlC_Cupin_sf"/>
</dbReference>
<dbReference type="Gene3D" id="1.10.10.60">
    <property type="entry name" value="Homeodomain-like"/>
    <property type="match status" value="1"/>
</dbReference>
<dbReference type="InterPro" id="IPR050204">
    <property type="entry name" value="AraC_XylS_family_regulators"/>
</dbReference>
<dbReference type="InterPro" id="IPR014710">
    <property type="entry name" value="RmlC-like_jellyroll"/>
</dbReference>
<dbReference type="SUPFAM" id="SSF51182">
    <property type="entry name" value="RmlC-like cupins"/>
    <property type="match status" value="1"/>
</dbReference>
<dbReference type="InterPro" id="IPR003313">
    <property type="entry name" value="AraC-bd"/>
</dbReference>
<dbReference type="Pfam" id="PF02311">
    <property type="entry name" value="AraC_binding"/>
    <property type="match status" value="1"/>
</dbReference>
<dbReference type="CDD" id="cd06976">
    <property type="entry name" value="cupin_MtlR-like_N"/>
    <property type="match status" value="1"/>
</dbReference>
<keyword evidence="2" id="KW-0238">DNA-binding</keyword>
<feature type="domain" description="HTH araC/xylS-type" evidence="4">
    <location>
        <begin position="187"/>
        <end position="285"/>
    </location>
</feature>
<sequence length="288" mass="31892">MVTQSRTRSQFERIEMPGDSSFAWKEITGRHFTAPFHHHPEVELTLITAGHGQRFVGDTVEPFQPGDVALLGPQLPHAWFSEASCRKSAAIVVQFHPETFGGGLLKAQELANVRTLLQQAAAGLIIQGDLAREMQQRLATLGQLSPLLRLTLLVELLEKVATSGSCRSLNARAPEETVSLMDRKRLDEVLRYIHANHQRALTLPEVAKVAGLGPESFSRFFRRVTGHTFIETLIQIRLASALALLAESPETIAAVAFACGFEDLSNFNRQFRRTYGITPSEARRRATG</sequence>
<evidence type="ECO:0000256" key="1">
    <source>
        <dbReference type="ARBA" id="ARBA00023015"/>
    </source>
</evidence>
<dbReference type="Gene3D" id="2.60.120.10">
    <property type="entry name" value="Jelly Rolls"/>
    <property type="match status" value="1"/>
</dbReference>
<dbReference type="PANTHER" id="PTHR46796">
    <property type="entry name" value="HTH-TYPE TRANSCRIPTIONAL ACTIVATOR RHAS-RELATED"/>
    <property type="match status" value="1"/>
</dbReference>
<dbReference type="PROSITE" id="PS00041">
    <property type="entry name" value="HTH_ARAC_FAMILY_1"/>
    <property type="match status" value="1"/>
</dbReference>
<dbReference type="InterPro" id="IPR009057">
    <property type="entry name" value="Homeodomain-like_sf"/>
</dbReference>
<evidence type="ECO:0000256" key="2">
    <source>
        <dbReference type="ARBA" id="ARBA00023125"/>
    </source>
</evidence>
<evidence type="ECO:0000256" key="3">
    <source>
        <dbReference type="ARBA" id="ARBA00023163"/>
    </source>
</evidence>
<dbReference type="PRINTS" id="PR00032">
    <property type="entry name" value="HTHARAC"/>
</dbReference>
<dbReference type="SMART" id="SM00342">
    <property type="entry name" value="HTH_ARAC"/>
    <property type="match status" value="1"/>
</dbReference>
<evidence type="ECO:0000313" key="6">
    <source>
        <dbReference type="Proteomes" id="UP001499852"/>
    </source>
</evidence>
<dbReference type="Proteomes" id="UP001499852">
    <property type="component" value="Unassembled WGS sequence"/>
</dbReference>
<reference evidence="6" key="1">
    <citation type="journal article" date="2019" name="Int. J. Syst. Evol. Microbiol.">
        <title>The Global Catalogue of Microorganisms (GCM) 10K type strain sequencing project: providing services to taxonomists for standard genome sequencing and annotation.</title>
        <authorList>
            <consortium name="The Broad Institute Genomics Platform"/>
            <consortium name="The Broad Institute Genome Sequencing Center for Infectious Disease"/>
            <person name="Wu L."/>
            <person name="Ma J."/>
        </authorList>
    </citation>
    <scope>NUCLEOTIDE SEQUENCE [LARGE SCALE GENOMIC DNA]</scope>
    <source>
        <strain evidence="6">JCM 18053</strain>
    </source>
</reference>
<dbReference type="InterPro" id="IPR020449">
    <property type="entry name" value="Tscrpt_reg_AraC-type_HTH"/>
</dbReference>
<accession>A0ABP9PD73</accession>
<dbReference type="PROSITE" id="PS01124">
    <property type="entry name" value="HTH_ARAC_FAMILY_2"/>
    <property type="match status" value="1"/>
</dbReference>
<dbReference type="InterPro" id="IPR018060">
    <property type="entry name" value="HTH_AraC"/>
</dbReference>
<keyword evidence="3" id="KW-0804">Transcription</keyword>
<dbReference type="Pfam" id="PF12833">
    <property type="entry name" value="HTH_18"/>
    <property type="match status" value="1"/>
</dbReference>